<sequence length="349" mass="38046">MTQSCASLAPQLTEGRGRDRPGRSHPSPRTITNPTRMPDFQFVNISRPSDAVKHRRQVRSHAARIVKRDARPGPATEPPTATLTPTTTTTALNANKETPADEAGVNEDEPWLLGAADIAMPLISILSPATPDPFASWIRPLSPFENFLLKHFIQNVVIADLSPFPLLILPSVPSSSPIPSLPRLSWTQAAAMDEGMLSAVFLAASRSLSRRQHPEVYAPVALRYKAECLRLLNLAIAAEGSATSEATITKTLALASEELFAGSKATADRHLQAAAFMVHGLGRPARIAMWRHDDNIHMWTHWEDIMAGVDSDTICQYAVAQHFALTMRQSQSPAPTSLREATSLSFEIS</sequence>
<gene>
    <name evidence="3" type="ORF">B0T11DRAFT_340054</name>
</gene>
<dbReference type="EMBL" id="JAGPXD010000003">
    <property type="protein sequence ID" value="KAH7363461.1"/>
    <property type="molecule type" value="Genomic_DNA"/>
</dbReference>
<evidence type="ECO:0000313" key="4">
    <source>
        <dbReference type="Proteomes" id="UP000813385"/>
    </source>
</evidence>
<organism evidence="3 4">
    <name type="scientific">Plectosphaerella cucumerina</name>
    <dbReference type="NCBI Taxonomy" id="40658"/>
    <lineage>
        <taxon>Eukaryota</taxon>
        <taxon>Fungi</taxon>
        <taxon>Dikarya</taxon>
        <taxon>Ascomycota</taxon>
        <taxon>Pezizomycotina</taxon>
        <taxon>Sordariomycetes</taxon>
        <taxon>Hypocreomycetidae</taxon>
        <taxon>Glomerellales</taxon>
        <taxon>Plectosphaerellaceae</taxon>
        <taxon>Plectosphaerella</taxon>
    </lineage>
</organism>
<dbReference type="Proteomes" id="UP000813385">
    <property type="component" value="Unassembled WGS sequence"/>
</dbReference>
<proteinExistence type="predicted"/>
<dbReference type="PANTHER" id="PTHR37540">
    <property type="entry name" value="TRANSCRIPTION FACTOR (ACR-2), PUTATIVE-RELATED-RELATED"/>
    <property type="match status" value="1"/>
</dbReference>
<feature type="compositionally biased region" description="Low complexity" evidence="2">
    <location>
        <begin position="78"/>
        <end position="97"/>
    </location>
</feature>
<keyword evidence="1" id="KW-0539">Nucleus</keyword>
<keyword evidence="4" id="KW-1185">Reference proteome</keyword>
<dbReference type="PANTHER" id="PTHR37540:SF5">
    <property type="entry name" value="TRANSCRIPTION FACTOR DOMAIN-CONTAINING PROTEIN"/>
    <property type="match status" value="1"/>
</dbReference>
<evidence type="ECO:0000313" key="3">
    <source>
        <dbReference type="EMBL" id="KAH7363461.1"/>
    </source>
</evidence>
<protein>
    <submittedName>
        <fullName evidence="3">Uncharacterized protein</fullName>
    </submittedName>
</protein>
<dbReference type="Pfam" id="PF11951">
    <property type="entry name" value="Fungal_trans_2"/>
    <property type="match status" value="1"/>
</dbReference>
<dbReference type="AlphaFoldDB" id="A0A8K0X473"/>
<dbReference type="OrthoDB" id="5620at2759"/>
<feature type="region of interest" description="Disordered" evidence="2">
    <location>
        <begin position="60"/>
        <end position="105"/>
    </location>
</feature>
<accession>A0A8K0X473</accession>
<name>A0A8K0X473_9PEZI</name>
<reference evidence="3" key="1">
    <citation type="journal article" date="2021" name="Nat. Commun.">
        <title>Genetic determinants of endophytism in the Arabidopsis root mycobiome.</title>
        <authorList>
            <person name="Mesny F."/>
            <person name="Miyauchi S."/>
            <person name="Thiergart T."/>
            <person name="Pickel B."/>
            <person name="Atanasova L."/>
            <person name="Karlsson M."/>
            <person name="Huettel B."/>
            <person name="Barry K.W."/>
            <person name="Haridas S."/>
            <person name="Chen C."/>
            <person name="Bauer D."/>
            <person name="Andreopoulos W."/>
            <person name="Pangilinan J."/>
            <person name="LaButti K."/>
            <person name="Riley R."/>
            <person name="Lipzen A."/>
            <person name="Clum A."/>
            <person name="Drula E."/>
            <person name="Henrissat B."/>
            <person name="Kohler A."/>
            <person name="Grigoriev I.V."/>
            <person name="Martin F.M."/>
            <person name="Hacquard S."/>
        </authorList>
    </citation>
    <scope>NUCLEOTIDE SEQUENCE</scope>
    <source>
        <strain evidence="3">MPI-CAGE-AT-0016</strain>
    </source>
</reference>
<evidence type="ECO:0000256" key="2">
    <source>
        <dbReference type="SAM" id="MobiDB-lite"/>
    </source>
</evidence>
<evidence type="ECO:0000256" key="1">
    <source>
        <dbReference type="ARBA" id="ARBA00023242"/>
    </source>
</evidence>
<feature type="region of interest" description="Disordered" evidence="2">
    <location>
        <begin position="1"/>
        <end position="38"/>
    </location>
</feature>
<comment type="caution">
    <text evidence="3">The sequence shown here is derived from an EMBL/GenBank/DDBJ whole genome shotgun (WGS) entry which is preliminary data.</text>
</comment>
<dbReference type="InterPro" id="IPR021858">
    <property type="entry name" value="Fun_TF"/>
</dbReference>